<evidence type="ECO:0000313" key="2">
    <source>
        <dbReference type="EMBL" id="KAL2912851.1"/>
    </source>
</evidence>
<feature type="region of interest" description="Disordered" evidence="1">
    <location>
        <begin position="48"/>
        <end position="100"/>
    </location>
</feature>
<organism evidence="2 3">
    <name type="scientific">Polyrhizophydium stewartii</name>
    <dbReference type="NCBI Taxonomy" id="2732419"/>
    <lineage>
        <taxon>Eukaryota</taxon>
        <taxon>Fungi</taxon>
        <taxon>Fungi incertae sedis</taxon>
        <taxon>Chytridiomycota</taxon>
        <taxon>Chytridiomycota incertae sedis</taxon>
        <taxon>Chytridiomycetes</taxon>
        <taxon>Rhizophydiales</taxon>
        <taxon>Rhizophydiales incertae sedis</taxon>
        <taxon>Polyrhizophydium</taxon>
    </lineage>
</organism>
<protein>
    <submittedName>
        <fullName evidence="2">Uncharacterized protein</fullName>
    </submittedName>
</protein>
<evidence type="ECO:0000313" key="3">
    <source>
        <dbReference type="Proteomes" id="UP001527925"/>
    </source>
</evidence>
<name>A0ABR4MZZ4_9FUNG</name>
<evidence type="ECO:0000256" key="1">
    <source>
        <dbReference type="SAM" id="MobiDB-lite"/>
    </source>
</evidence>
<sequence>MERDPLLELCEAEKATAEMFAEEEAFAEETFAEEKMFADKDTFPEATLAEEEDSGATALDEECMAERDEGGRPETEERRGSAMEDLADDLADDGARGSAA</sequence>
<keyword evidence="3" id="KW-1185">Reference proteome</keyword>
<accession>A0ABR4MZZ4</accession>
<comment type="caution">
    <text evidence="2">The sequence shown here is derived from an EMBL/GenBank/DDBJ whole genome shotgun (WGS) entry which is preliminary data.</text>
</comment>
<reference evidence="2 3" key="1">
    <citation type="submission" date="2023-09" db="EMBL/GenBank/DDBJ databases">
        <title>Pangenome analysis of Batrachochytrium dendrobatidis and related Chytrids.</title>
        <authorList>
            <person name="Yacoub M.N."/>
            <person name="Stajich J.E."/>
            <person name="James T.Y."/>
        </authorList>
    </citation>
    <scope>NUCLEOTIDE SEQUENCE [LARGE SCALE GENOMIC DNA]</scope>
    <source>
        <strain evidence="2 3">JEL0888</strain>
    </source>
</reference>
<proteinExistence type="predicted"/>
<feature type="compositionally biased region" description="Basic and acidic residues" evidence="1">
    <location>
        <begin position="64"/>
        <end position="82"/>
    </location>
</feature>
<gene>
    <name evidence="2" type="ORF">HK105_207632</name>
</gene>
<dbReference type="Proteomes" id="UP001527925">
    <property type="component" value="Unassembled WGS sequence"/>
</dbReference>
<dbReference type="EMBL" id="JADGIZ020000056">
    <property type="protein sequence ID" value="KAL2912851.1"/>
    <property type="molecule type" value="Genomic_DNA"/>
</dbReference>
<feature type="compositionally biased region" description="Acidic residues" evidence="1">
    <location>
        <begin position="48"/>
        <end position="63"/>
    </location>
</feature>